<proteinExistence type="predicted"/>
<dbReference type="Proteomes" id="UP000646827">
    <property type="component" value="Unassembled WGS sequence"/>
</dbReference>
<evidence type="ECO:0000313" key="3">
    <source>
        <dbReference type="Proteomes" id="UP000646827"/>
    </source>
</evidence>
<dbReference type="SUPFAM" id="SSF81383">
    <property type="entry name" value="F-box domain"/>
    <property type="match status" value="1"/>
</dbReference>
<dbReference type="AlphaFoldDB" id="A0A8H7RVN1"/>
<gene>
    <name evidence="2" type="ORF">INT45_001802</name>
</gene>
<dbReference type="SUPFAM" id="SSF52047">
    <property type="entry name" value="RNI-like"/>
    <property type="match status" value="1"/>
</dbReference>
<name>A0A8H7RVN1_9FUNG</name>
<dbReference type="InterPro" id="IPR032675">
    <property type="entry name" value="LRR_dom_sf"/>
</dbReference>
<dbReference type="PROSITE" id="PS50181">
    <property type="entry name" value="FBOX"/>
    <property type="match status" value="1"/>
</dbReference>
<evidence type="ECO:0000313" key="2">
    <source>
        <dbReference type="EMBL" id="KAG2217515.1"/>
    </source>
</evidence>
<dbReference type="InterPro" id="IPR001810">
    <property type="entry name" value="F-box_dom"/>
</dbReference>
<dbReference type="Gene3D" id="1.20.1280.50">
    <property type="match status" value="1"/>
</dbReference>
<sequence length="543" mass="62566">MAFPELPSEIWHSIFSKLTFRDCIRCTGVNHNLRSAVFGWDGLWHEISNEQGHAVQRFRLNTHSDQQLLLSDKVVNAMATVNFLIEYNCNNIKEGVLVIDFWPTSILYKISSICHHSLTRLDLLCIDKLTMDTYMIPTLVLRHLPHLITFAYRAVVTQIDEFVDDEPWCLFEPPINLIHRNLTELVIEMFGNGRPISMHLLLRLLPKLQRVSLNALDCSNANATMHTLLHHCHDIEIVEIHDGQDDNFRWDNILSRQLQQEQKRGEKSLDDVGNSDRLYTIISGGLQYLVVDGDERFLNVNTLQPIITKYQHTLRMLRIRGYEPITRLLLSQQCISHLTFSQLHSLILVNLDQPPPEMLSTLSENFCTFLRQTKGALENINLSVADLMNDTVLDCLAHQELECLTYLRLAKSSVLSDTGFIRFLQYPGIGKQLKSLDLNEMDLLTGKILHTVAERLTSVEKLTITGCKRIGIGELQLFFSRIHLLKWLHLVCFIETEECPQQMIDYIVEQLKNKAIEWKFVLKTNSNDNHPPSVYRVFTSDGV</sequence>
<feature type="domain" description="F-box" evidence="1">
    <location>
        <begin position="1"/>
        <end position="47"/>
    </location>
</feature>
<accession>A0A8H7RVN1</accession>
<dbReference type="EMBL" id="JAEPRB010000293">
    <property type="protein sequence ID" value="KAG2217515.1"/>
    <property type="molecule type" value="Genomic_DNA"/>
</dbReference>
<dbReference type="Pfam" id="PF12937">
    <property type="entry name" value="F-box-like"/>
    <property type="match status" value="1"/>
</dbReference>
<keyword evidence="3" id="KW-1185">Reference proteome</keyword>
<evidence type="ECO:0000259" key="1">
    <source>
        <dbReference type="PROSITE" id="PS50181"/>
    </source>
</evidence>
<protein>
    <recommendedName>
        <fullName evidence="1">F-box domain-containing protein</fullName>
    </recommendedName>
</protein>
<dbReference type="InterPro" id="IPR036047">
    <property type="entry name" value="F-box-like_dom_sf"/>
</dbReference>
<reference evidence="2 3" key="1">
    <citation type="submission" date="2020-12" db="EMBL/GenBank/DDBJ databases">
        <title>Metabolic potential, ecology and presence of endohyphal bacteria is reflected in genomic diversity of Mucoromycotina.</title>
        <authorList>
            <person name="Muszewska A."/>
            <person name="Okrasinska A."/>
            <person name="Steczkiewicz K."/>
            <person name="Drgas O."/>
            <person name="Orlowska M."/>
            <person name="Perlinska-Lenart U."/>
            <person name="Aleksandrzak-Piekarczyk T."/>
            <person name="Szatraj K."/>
            <person name="Zielenkiewicz U."/>
            <person name="Pilsyk S."/>
            <person name="Malc E."/>
            <person name="Mieczkowski P."/>
            <person name="Kruszewska J.S."/>
            <person name="Biernat P."/>
            <person name="Pawlowska J."/>
        </authorList>
    </citation>
    <scope>NUCLEOTIDE SEQUENCE [LARGE SCALE GENOMIC DNA]</scope>
    <source>
        <strain evidence="2 3">CBS 142.35</strain>
    </source>
</reference>
<comment type="caution">
    <text evidence="2">The sequence shown here is derived from an EMBL/GenBank/DDBJ whole genome shotgun (WGS) entry which is preliminary data.</text>
</comment>
<dbReference type="OrthoDB" id="2238440at2759"/>
<dbReference type="Gene3D" id="3.80.10.10">
    <property type="entry name" value="Ribonuclease Inhibitor"/>
    <property type="match status" value="1"/>
</dbReference>
<organism evidence="2 3">
    <name type="scientific">Circinella minor</name>
    <dbReference type="NCBI Taxonomy" id="1195481"/>
    <lineage>
        <taxon>Eukaryota</taxon>
        <taxon>Fungi</taxon>
        <taxon>Fungi incertae sedis</taxon>
        <taxon>Mucoromycota</taxon>
        <taxon>Mucoromycotina</taxon>
        <taxon>Mucoromycetes</taxon>
        <taxon>Mucorales</taxon>
        <taxon>Lichtheimiaceae</taxon>
        <taxon>Circinella</taxon>
    </lineage>
</organism>